<name>A0ABS2KNX2_9NOCA</name>
<keyword evidence="2" id="KW-0805">Transcription regulation</keyword>
<keyword evidence="4" id="KW-0804">Transcription</keyword>
<accession>A0ABS2KNX2</accession>
<feature type="domain" description="HTH tetR-type" evidence="6">
    <location>
        <begin position="13"/>
        <end position="73"/>
    </location>
</feature>
<evidence type="ECO:0000256" key="5">
    <source>
        <dbReference type="PROSITE-ProRule" id="PRU00335"/>
    </source>
</evidence>
<evidence type="ECO:0000256" key="1">
    <source>
        <dbReference type="ARBA" id="ARBA00022491"/>
    </source>
</evidence>
<dbReference type="Pfam" id="PF00440">
    <property type="entry name" value="TetR_N"/>
    <property type="match status" value="1"/>
</dbReference>
<organism evidence="7 8">
    <name type="scientific">Rhodococcoides corynebacterioides</name>
    <dbReference type="NCBI Taxonomy" id="53972"/>
    <lineage>
        <taxon>Bacteria</taxon>
        <taxon>Bacillati</taxon>
        <taxon>Actinomycetota</taxon>
        <taxon>Actinomycetes</taxon>
        <taxon>Mycobacteriales</taxon>
        <taxon>Nocardiaceae</taxon>
        <taxon>Rhodococcoides</taxon>
    </lineage>
</organism>
<sequence>MSSAEPTTRPPRSEVRERIIASAMTEFGRRGYADATLDAIAEQAGFTKGAVYSNFGSKEGLFYELMDRQVLGRARMSVDLLAELPSDLRDAQRVLSTRLTEAISTNRDWHLLFMDYWSRALRDPEVGARFAEHRAQLRTAVTDAVVSVAESAGATLHVPAEWVTFVILALSNGLAVEELAQPGIVPPQLMGEVVGRLLHTPPPRGPQRPE</sequence>
<dbReference type="Gene3D" id="1.10.357.10">
    <property type="entry name" value="Tetracycline Repressor, domain 2"/>
    <property type="match status" value="1"/>
</dbReference>
<dbReference type="InterPro" id="IPR009057">
    <property type="entry name" value="Homeodomain-like_sf"/>
</dbReference>
<comment type="caution">
    <text evidence="7">The sequence shown here is derived from an EMBL/GenBank/DDBJ whole genome shotgun (WGS) entry which is preliminary data.</text>
</comment>
<dbReference type="EMBL" id="JAFBBK010000001">
    <property type="protein sequence ID" value="MBM7413523.1"/>
    <property type="molecule type" value="Genomic_DNA"/>
</dbReference>
<dbReference type="Pfam" id="PF13977">
    <property type="entry name" value="TetR_C_6"/>
    <property type="match status" value="1"/>
</dbReference>
<keyword evidence="8" id="KW-1185">Reference proteome</keyword>
<evidence type="ECO:0000256" key="2">
    <source>
        <dbReference type="ARBA" id="ARBA00023015"/>
    </source>
</evidence>
<dbReference type="InterPro" id="IPR036271">
    <property type="entry name" value="Tet_transcr_reg_TetR-rel_C_sf"/>
</dbReference>
<reference evidence="7 8" key="1">
    <citation type="submission" date="2021-01" db="EMBL/GenBank/DDBJ databases">
        <title>Genomics of switchgrass bacterial isolates.</title>
        <authorList>
            <person name="Shade A."/>
        </authorList>
    </citation>
    <scope>NUCLEOTIDE SEQUENCE [LARGE SCALE GENOMIC DNA]</scope>
    <source>
        <strain evidence="7 8">PvP111</strain>
    </source>
</reference>
<evidence type="ECO:0000259" key="6">
    <source>
        <dbReference type="PROSITE" id="PS50977"/>
    </source>
</evidence>
<feature type="DNA-binding region" description="H-T-H motif" evidence="5">
    <location>
        <begin position="36"/>
        <end position="55"/>
    </location>
</feature>
<dbReference type="SUPFAM" id="SSF46689">
    <property type="entry name" value="Homeodomain-like"/>
    <property type="match status" value="1"/>
</dbReference>
<evidence type="ECO:0000313" key="7">
    <source>
        <dbReference type="EMBL" id="MBM7413523.1"/>
    </source>
</evidence>
<dbReference type="RefSeq" id="WP_204866185.1">
    <property type="nucleotide sequence ID" value="NZ_JAFBBK010000001.1"/>
</dbReference>
<dbReference type="PROSITE" id="PS50977">
    <property type="entry name" value="HTH_TETR_2"/>
    <property type="match status" value="1"/>
</dbReference>
<dbReference type="PANTHER" id="PTHR30055:SF241">
    <property type="entry name" value="TRANSCRIPTIONAL REGULATORY PROTEIN"/>
    <property type="match status" value="1"/>
</dbReference>
<evidence type="ECO:0000256" key="4">
    <source>
        <dbReference type="ARBA" id="ARBA00023163"/>
    </source>
</evidence>
<keyword evidence="3 5" id="KW-0238">DNA-binding</keyword>
<dbReference type="InterPro" id="IPR050109">
    <property type="entry name" value="HTH-type_TetR-like_transc_reg"/>
</dbReference>
<proteinExistence type="predicted"/>
<dbReference type="InterPro" id="IPR001647">
    <property type="entry name" value="HTH_TetR"/>
</dbReference>
<dbReference type="SUPFAM" id="SSF48498">
    <property type="entry name" value="Tetracyclin repressor-like, C-terminal domain"/>
    <property type="match status" value="1"/>
</dbReference>
<dbReference type="InterPro" id="IPR039538">
    <property type="entry name" value="BetI_C"/>
</dbReference>
<evidence type="ECO:0000313" key="8">
    <source>
        <dbReference type="Proteomes" id="UP000703038"/>
    </source>
</evidence>
<evidence type="ECO:0000256" key="3">
    <source>
        <dbReference type="ARBA" id="ARBA00023125"/>
    </source>
</evidence>
<dbReference type="PANTHER" id="PTHR30055">
    <property type="entry name" value="HTH-TYPE TRANSCRIPTIONAL REGULATOR RUTR"/>
    <property type="match status" value="1"/>
</dbReference>
<protein>
    <submittedName>
        <fullName evidence="7">AcrR family transcriptional regulator</fullName>
    </submittedName>
</protein>
<keyword evidence="1" id="KW-0678">Repressor</keyword>
<gene>
    <name evidence="7" type="ORF">JOE42_000256</name>
</gene>
<dbReference type="PRINTS" id="PR00455">
    <property type="entry name" value="HTHTETR"/>
</dbReference>
<dbReference type="Proteomes" id="UP000703038">
    <property type="component" value="Unassembled WGS sequence"/>
</dbReference>